<protein>
    <submittedName>
        <fullName evidence="1">Uncharacterized protein</fullName>
    </submittedName>
</protein>
<keyword evidence="2" id="KW-1185">Reference proteome</keyword>
<organism evidence="1 2">
    <name type="scientific">Reichenbachiella agariperforans</name>
    <dbReference type="NCBI Taxonomy" id="156994"/>
    <lineage>
        <taxon>Bacteria</taxon>
        <taxon>Pseudomonadati</taxon>
        <taxon>Bacteroidota</taxon>
        <taxon>Cytophagia</taxon>
        <taxon>Cytophagales</taxon>
        <taxon>Reichenbachiellaceae</taxon>
        <taxon>Reichenbachiella</taxon>
    </lineage>
</organism>
<gene>
    <name evidence="1" type="ORF">SAMN04488028_10934</name>
</gene>
<dbReference type="EMBL" id="FRAA01000009">
    <property type="protein sequence ID" value="SHK80389.1"/>
    <property type="molecule type" value="Genomic_DNA"/>
</dbReference>
<reference evidence="2" key="1">
    <citation type="submission" date="2016-11" db="EMBL/GenBank/DDBJ databases">
        <authorList>
            <person name="Varghese N."/>
            <person name="Submissions S."/>
        </authorList>
    </citation>
    <scope>NUCLEOTIDE SEQUENCE [LARGE SCALE GENOMIC DNA]</scope>
    <source>
        <strain evidence="2">DSM 26134</strain>
    </source>
</reference>
<dbReference type="STRING" id="156994.SAMN04488028_10934"/>
<proteinExistence type="predicted"/>
<sequence>MTFEMIYLIQSNNPFRIVLCLQARQTMLPAGKRFFFTAKKGSKKARKL</sequence>
<evidence type="ECO:0000313" key="1">
    <source>
        <dbReference type="EMBL" id="SHK80389.1"/>
    </source>
</evidence>
<dbReference type="Proteomes" id="UP000184474">
    <property type="component" value="Unassembled WGS sequence"/>
</dbReference>
<accession>A0A1M6VFZ8</accession>
<evidence type="ECO:0000313" key="2">
    <source>
        <dbReference type="Proteomes" id="UP000184474"/>
    </source>
</evidence>
<name>A0A1M6VFZ8_REIAG</name>
<dbReference type="AlphaFoldDB" id="A0A1M6VFZ8"/>